<dbReference type="PROSITE" id="PS50041">
    <property type="entry name" value="C_TYPE_LECTIN_2"/>
    <property type="match status" value="2"/>
</dbReference>
<keyword evidence="2" id="KW-0732">Signal</keyword>
<feature type="domain" description="C-type lectin" evidence="3">
    <location>
        <begin position="392"/>
        <end position="500"/>
    </location>
</feature>
<dbReference type="InterPro" id="IPR001304">
    <property type="entry name" value="C-type_lectin-like"/>
</dbReference>
<feature type="signal peptide" evidence="2">
    <location>
        <begin position="1"/>
        <end position="22"/>
    </location>
</feature>
<dbReference type="InterPro" id="IPR016187">
    <property type="entry name" value="CTDL_fold"/>
</dbReference>
<sequence length="503" mass="56356">MPWHQLYLLVLLGITNTVRISAGPSCPDNAIQSSDGFKCFHLITVDAQYEKAASICTQLGLQFASITNKKDNDLVAKEARKILRKAGKSFLDFEILLGGEFLSHDNTTSWESGEDAAYINYNPKDSYSSYGSLRCISLDVQTRKWKRDHCFSRKPFLCQGPSKGSNSALQGLATCPEDSLLSPDGSKCFFLVTASKTCNEASLMCFQAGLEFASIGSQEENDKVSKHVRQVLKYSGAYRNDVFLGGEVKKESKKVLWENGATSNYSNFKEAASNPMNRMDMLFPNPMFSTNPMLLANPMLAGQLEAITRLKQSNCVILDTRTTEWKDEQKIGLYSGSEMPFLCERKLENGVTSGHVVTLEDKPLQIPAQEPRRKPAQIPEKKQTEDLPWKKQGNFLYYFSKDEKTWKAAEEFCVANGAHLTSIHDEAENEFVRKNCQFCWIGGESVGKNTVFTWIDSSKMVYTNWLGGSPFNFGDTNCVDMIGSVWYASNCYSKAMFTCKRAV</sequence>
<feature type="chain" id="PRO_5020602775" description="C-type lectin domain-containing protein" evidence="2">
    <location>
        <begin position="23"/>
        <end position="503"/>
    </location>
</feature>
<dbReference type="InterPro" id="IPR018378">
    <property type="entry name" value="C-type_lectin_CS"/>
</dbReference>
<accession>A0A4U5MNW9</accession>
<protein>
    <recommendedName>
        <fullName evidence="3">C-type lectin domain-containing protein</fullName>
    </recommendedName>
</protein>
<dbReference type="PROSITE" id="PS00615">
    <property type="entry name" value="C_TYPE_LECTIN_1"/>
    <property type="match status" value="1"/>
</dbReference>
<gene>
    <name evidence="4" type="ORF">L596_022728</name>
</gene>
<dbReference type="OrthoDB" id="6337382at2759"/>
<dbReference type="CDD" id="cd00037">
    <property type="entry name" value="CLECT"/>
    <property type="match status" value="3"/>
</dbReference>
<dbReference type="SUPFAM" id="SSF56436">
    <property type="entry name" value="C-type lectin-like"/>
    <property type="match status" value="3"/>
</dbReference>
<dbReference type="InterPro" id="IPR050976">
    <property type="entry name" value="Snaclec"/>
</dbReference>
<dbReference type="Gene3D" id="3.10.100.10">
    <property type="entry name" value="Mannose-Binding Protein A, subunit A"/>
    <property type="match status" value="3"/>
</dbReference>
<dbReference type="EMBL" id="AZBU02000007">
    <property type="protein sequence ID" value="TKR70743.1"/>
    <property type="molecule type" value="Genomic_DNA"/>
</dbReference>
<keyword evidence="1" id="KW-1015">Disulfide bond</keyword>
<feature type="domain" description="C-type lectin" evidence="3">
    <location>
        <begin position="35"/>
        <end position="159"/>
    </location>
</feature>
<evidence type="ECO:0000313" key="5">
    <source>
        <dbReference type="Proteomes" id="UP000298663"/>
    </source>
</evidence>
<keyword evidence="5" id="KW-1185">Reference proteome</keyword>
<dbReference type="PANTHER" id="PTHR22991:SF40">
    <property type="entry name" value="PROTEIN CBG13490"/>
    <property type="match status" value="1"/>
</dbReference>
<dbReference type="Pfam" id="PF00059">
    <property type="entry name" value="Lectin_C"/>
    <property type="match status" value="3"/>
</dbReference>
<name>A0A4U5MNW9_STECR</name>
<comment type="caution">
    <text evidence="4">The sequence shown here is derived from an EMBL/GenBank/DDBJ whole genome shotgun (WGS) entry which is preliminary data.</text>
</comment>
<reference evidence="4 5" key="1">
    <citation type="journal article" date="2015" name="Genome Biol.">
        <title>Comparative genomics of Steinernema reveals deeply conserved gene regulatory networks.</title>
        <authorList>
            <person name="Dillman A.R."/>
            <person name="Macchietto M."/>
            <person name="Porter C.F."/>
            <person name="Rogers A."/>
            <person name="Williams B."/>
            <person name="Antoshechkin I."/>
            <person name="Lee M.M."/>
            <person name="Goodwin Z."/>
            <person name="Lu X."/>
            <person name="Lewis E.E."/>
            <person name="Goodrich-Blair H."/>
            <person name="Stock S.P."/>
            <person name="Adams B.J."/>
            <person name="Sternberg P.W."/>
            <person name="Mortazavi A."/>
        </authorList>
    </citation>
    <scope>NUCLEOTIDE SEQUENCE [LARGE SCALE GENOMIC DNA]</scope>
    <source>
        <strain evidence="4 5">ALL</strain>
    </source>
</reference>
<evidence type="ECO:0000259" key="3">
    <source>
        <dbReference type="PROSITE" id="PS50041"/>
    </source>
</evidence>
<dbReference type="SMART" id="SM00034">
    <property type="entry name" value="CLECT"/>
    <property type="match status" value="3"/>
</dbReference>
<dbReference type="AlphaFoldDB" id="A0A4U5MNW9"/>
<evidence type="ECO:0000256" key="1">
    <source>
        <dbReference type="ARBA" id="ARBA00023157"/>
    </source>
</evidence>
<dbReference type="Proteomes" id="UP000298663">
    <property type="component" value="Unassembled WGS sequence"/>
</dbReference>
<dbReference type="InterPro" id="IPR016186">
    <property type="entry name" value="C-type_lectin-like/link_sf"/>
</dbReference>
<organism evidence="4 5">
    <name type="scientific">Steinernema carpocapsae</name>
    <name type="common">Entomopathogenic nematode</name>
    <dbReference type="NCBI Taxonomy" id="34508"/>
    <lineage>
        <taxon>Eukaryota</taxon>
        <taxon>Metazoa</taxon>
        <taxon>Ecdysozoa</taxon>
        <taxon>Nematoda</taxon>
        <taxon>Chromadorea</taxon>
        <taxon>Rhabditida</taxon>
        <taxon>Tylenchina</taxon>
        <taxon>Panagrolaimomorpha</taxon>
        <taxon>Strongyloidoidea</taxon>
        <taxon>Steinernematidae</taxon>
        <taxon>Steinernema</taxon>
    </lineage>
</organism>
<evidence type="ECO:0000256" key="2">
    <source>
        <dbReference type="SAM" id="SignalP"/>
    </source>
</evidence>
<reference evidence="4 5" key="2">
    <citation type="journal article" date="2019" name="G3 (Bethesda)">
        <title>Hybrid Assembly of the Genome of the Entomopathogenic Nematode Steinernema carpocapsae Identifies the X-Chromosome.</title>
        <authorList>
            <person name="Serra L."/>
            <person name="Macchietto M."/>
            <person name="Macias-Munoz A."/>
            <person name="McGill C.J."/>
            <person name="Rodriguez I.M."/>
            <person name="Rodriguez B."/>
            <person name="Murad R."/>
            <person name="Mortazavi A."/>
        </authorList>
    </citation>
    <scope>NUCLEOTIDE SEQUENCE [LARGE SCALE GENOMIC DNA]</scope>
    <source>
        <strain evidence="4 5">ALL</strain>
    </source>
</reference>
<proteinExistence type="predicted"/>
<dbReference type="STRING" id="34508.A0A4U5MNW9"/>
<dbReference type="PANTHER" id="PTHR22991">
    <property type="entry name" value="PROTEIN CBG13490"/>
    <property type="match status" value="1"/>
</dbReference>
<evidence type="ECO:0000313" key="4">
    <source>
        <dbReference type="EMBL" id="TKR70743.1"/>
    </source>
</evidence>